<dbReference type="EMBL" id="BGPR01000200">
    <property type="protein sequence ID" value="GBM04255.1"/>
    <property type="molecule type" value="Genomic_DNA"/>
</dbReference>
<comment type="caution">
    <text evidence="1">The sequence shown here is derived from an EMBL/GenBank/DDBJ whole genome shotgun (WGS) entry which is preliminary data.</text>
</comment>
<organism evidence="1 2">
    <name type="scientific">Araneus ventricosus</name>
    <name type="common">Orbweaver spider</name>
    <name type="synonym">Epeira ventricosa</name>
    <dbReference type="NCBI Taxonomy" id="182803"/>
    <lineage>
        <taxon>Eukaryota</taxon>
        <taxon>Metazoa</taxon>
        <taxon>Ecdysozoa</taxon>
        <taxon>Arthropoda</taxon>
        <taxon>Chelicerata</taxon>
        <taxon>Arachnida</taxon>
        <taxon>Araneae</taxon>
        <taxon>Araneomorphae</taxon>
        <taxon>Entelegynae</taxon>
        <taxon>Araneoidea</taxon>
        <taxon>Araneidae</taxon>
        <taxon>Araneus</taxon>
    </lineage>
</organism>
<evidence type="ECO:0000313" key="2">
    <source>
        <dbReference type="Proteomes" id="UP000499080"/>
    </source>
</evidence>
<dbReference type="AlphaFoldDB" id="A0A4Y2CLQ7"/>
<protein>
    <submittedName>
        <fullName evidence="1">Uncharacterized protein</fullName>
    </submittedName>
</protein>
<evidence type="ECO:0000313" key="1">
    <source>
        <dbReference type="EMBL" id="GBM04255.1"/>
    </source>
</evidence>
<reference evidence="1 2" key="1">
    <citation type="journal article" date="2019" name="Sci. Rep.">
        <title>Orb-weaving spider Araneus ventricosus genome elucidates the spidroin gene catalogue.</title>
        <authorList>
            <person name="Kono N."/>
            <person name="Nakamura H."/>
            <person name="Ohtoshi R."/>
            <person name="Moran D.A.P."/>
            <person name="Shinohara A."/>
            <person name="Yoshida Y."/>
            <person name="Fujiwara M."/>
            <person name="Mori M."/>
            <person name="Tomita M."/>
            <person name="Arakawa K."/>
        </authorList>
    </citation>
    <scope>NUCLEOTIDE SEQUENCE [LARGE SCALE GENOMIC DNA]</scope>
</reference>
<proteinExistence type="predicted"/>
<keyword evidence="2" id="KW-1185">Reference proteome</keyword>
<sequence>MKPSDDRCNISSAEAEVLMGTTGNGPILPVGGTHYHQEAPTIIVPTREARPRLLIRRLLIHVLVVPPQWDQEK</sequence>
<accession>A0A4Y2CLQ7</accession>
<gene>
    <name evidence="1" type="ORF">AVEN_41062_1</name>
</gene>
<dbReference type="Proteomes" id="UP000499080">
    <property type="component" value="Unassembled WGS sequence"/>
</dbReference>
<name>A0A4Y2CLQ7_ARAVE</name>